<dbReference type="GO" id="GO:0005576">
    <property type="term" value="C:extracellular region"/>
    <property type="evidence" value="ECO:0007669"/>
    <property type="project" value="UniProtKB-SubCell"/>
</dbReference>
<proteinExistence type="evidence at transcript level"/>
<dbReference type="Gene3D" id="1.10.238.270">
    <property type="match status" value="1"/>
</dbReference>
<keyword evidence="4" id="KW-0732">Signal</keyword>
<dbReference type="PANTHER" id="PTHR21066:SF9">
    <property type="entry name" value="ODORANT-BINDING PROTEIN 59A"/>
    <property type="match status" value="1"/>
</dbReference>
<keyword evidence="3" id="KW-0964">Secreted</keyword>
<sequence length="199" mass="21887">MFWKGCLLMLLAVAAVHAQQQEPEECRTPPPNWPKKPPQCCDVPFPLEGMKKQFGNCVKQNGGPTSAVPTAKALADARMCLEECVYKGAGLKKQKGLDSGTIGDEFRKTLGNKKEWTAPVDKAIKSCMGAVGKFKVDTQCDSIPLEFSHCVMRELFLNCPSKQWKNTAECNLVKGRMQICPNIPPPPPPAPQQPPPRRA</sequence>
<name>A0A3G2YUX9_CORCT</name>
<organism evidence="5">
    <name type="scientific">Corythucha ciliata</name>
    <name type="common">Sycamore lace bug</name>
    <name type="synonym">Tingis ciliata</name>
    <dbReference type="NCBI Taxonomy" id="369451"/>
    <lineage>
        <taxon>Eukaryota</taxon>
        <taxon>Metazoa</taxon>
        <taxon>Ecdysozoa</taxon>
        <taxon>Arthropoda</taxon>
        <taxon>Hexapoda</taxon>
        <taxon>Insecta</taxon>
        <taxon>Pterygota</taxon>
        <taxon>Neoptera</taxon>
        <taxon>Paraneoptera</taxon>
        <taxon>Hemiptera</taxon>
        <taxon>Heteroptera</taxon>
        <taxon>Panheteroptera</taxon>
        <taxon>Cimicomorpha</taxon>
        <taxon>Tingidae</taxon>
        <taxon>Corythucha</taxon>
    </lineage>
</organism>
<reference evidence="5" key="1">
    <citation type="submission" date="2018-01" db="EMBL/GenBank/DDBJ databases">
        <authorList>
            <person name="Yang H."/>
        </authorList>
    </citation>
    <scope>NUCLEOTIDE SEQUENCE</scope>
</reference>
<dbReference type="InterPro" id="IPR052295">
    <property type="entry name" value="Odorant-binding_protein"/>
</dbReference>
<comment type="subcellular location">
    <subcellularLocation>
        <location evidence="1">Secreted</location>
    </subcellularLocation>
</comment>
<accession>A0A3G2YUX9</accession>
<evidence type="ECO:0000256" key="4">
    <source>
        <dbReference type="SAM" id="SignalP"/>
    </source>
</evidence>
<feature type="signal peptide" evidence="4">
    <location>
        <begin position="1"/>
        <end position="18"/>
    </location>
</feature>
<dbReference type="SUPFAM" id="SSF47565">
    <property type="entry name" value="Insect pheromone/odorant-binding proteins"/>
    <property type="match status" value="1"/>
</dbReference>
<evidence type="ECO:0000256" key="1">
    <source>
        <dbReference type="ARBA" id="ARBA00004613"/>
    </source>
</evidence>
<dbReference type="PANTHER" id="PTHR21066">
    <property type="entry name" value="ODORANT-BINDING PROTEIN 59A-RELATED"/>
    <property type="match status" value="1"/>
</dbReference>
<feature type="chain" id="PRO_5018244021" evidence="4">
    <location>
        <begin position="19"/>
        <end position="199"/>
    </location>
</feature>
<dbReference type="InterPro" id="IPR036728">
    <property type="entry name" value="PBP_GOBP_sf"/>
</dbReference>
<evidence type="ECO:0000313" key="5">
    <source>
        <dbReference type="EMBL" id="AYP30825.1"/>
    </source>
</evidence>
<dbReference type="EMBL" id="MG820733">
    <property type="protein sequence ID" value="AYP30825.1"/>
    <property type="molecule type" value="mRNA"/>
</dbReference>
<evidence type="ECO:0000256" key="2">
    <source>
        <dbReference type="ARBA" id="ARBA00008098"/>
    </source>
</evidence>
<protein>
    <submittedName>
        <fullName evidence="5">OBP26</fullName>
    </submittedName>
</protein>
<comment type="similarity">
    <text evidence="2">Belongs to the PBP/GOBP family.</text>
</comment>
<evidence type="ECO:0000256" key="3">
    <source>
        <dbReference type="ARBA" id="ARBA00022525"/>
    </source>
</evidence>
<dbReference type="AlphaFoldDB" id="A0A3G2YUX9"/>
<dbReference type="GO" id="GO:0005549">
    <property type="term" value="F:odorant binding"/>
    <property type="evidence" value="ECO:0007669"/>
    <property type="project" value="InterPro"/>
</dbReference>